<evidence type="ECO:0000259" key="11">
    <source>
        <dbReference type="PROSITE" id="PS50941"/>
    </source>
</evidence>
<dbReference type="Gene3D" id="3.20.20.370">
    <property type="entry name" value="Glycoside hydrolase/deacetylase"/>
    <property type="match status" value="1"/>
</dbReference>
<feature type="disulfide bond" evidence="8">
    <location>
        <begin position="50"/>
        <end position="62"/>
    </location>
</feature>
<dbReference type="SUPFAM" id="SSF88713">
    <property type="entry name" value="Glycoside hydrolase/deacetylase"/>
    <property type="match status" value="1"/>
</dbReference>
<evidence type="ECO:0000259" key="12">
    <source>
        <dbReference type="PROSITE" id="PS51677"/>
    </source>
</evidence>
<name>A0A8H4LEX9_9HYPO</name>
<evidence type="ECO:0000256" key="4">
    <source>
        <dbReference type="ARBA" id="ARBA00022729"/>
    </source>
</evidence>
<feature type="domain" description="Chitin-binding type-1" evidence="11">
    <location>
        <begin position="40"/>
        <end position="84"/>
    </location>
</feature>
<dbReference type="PROSITE" id="PS50941">
    <property type="entry name" value="CHIT_BIND_I_2"/>
    <property type="match status" value="3"/>
</dbReference>
<dbReference type="Proteomes" id="UP000554235">
    <property type="component" value="Unassembled WGS sequence"/>
</dbReference>
<feature type="region of interest" description="Disordered" evidence="9">
    <location>
        <begin position="334"/>
        <end position="363"/>
    </location>
</feature>
<dbReference type="Pfam" id="PF01522">
    <property type="entry name" value="Polysacc_deac_1"/>
    <property type="match status" value="1"/>
</dbReference>
<dbReference type="EMBL" id="JAADYS010000824">
    <property type="protein sequence ID" value="KAF4466767.1"/>
    <property type="molecule type" value="Genomic_DNA"/>
</dbReference>
<dbReference type="GO" id="GO:0016810">
    <property type="term" value="F:hydrolase activity, acting on carbon-nitrogen (but not peptide) bonds"/>
    <property type="evidence" value="ECO:0007669"/>
    <property type="project" value="InterPro"/>
</dbReference>
<keyword evidence="6" id="KW-0119">Carbohydrate metabolism</keyword>
<keyword evidence="7" id="KW-0170">Cobalt</keyword>
<feature type="chain" id="PRO_5034308681" evidence="10">
    <location>
        <begin position="21"/>
        <end position="472"/>
    </location>
</feature>
<dbReference type="PANTHER" id="PTHR46471">
    <property type="entry name" value="CHITIN DEACETYLASE"/>
    <property type="match status" value="1"/>
</dbReference>
<dbReference type="InterPro" id="IPR018371">
    <property type="entry name" value="Chitin-binding_1_CS"/>
</dbReference>
<dbReference type="CDD" id="cd00035">
    <property type="entry name" value="ChtBD1"/>
    <property type="match status" value="1"/>
</dbReference>
<organism evidence="13 14">
    <name type="scientific">Fusarium albosuccineum</name>
    <dbReference type="NCBI Taxonomy" id="1237068"/>
    <lineage>
        <taxon>Eukaryota</taxon>
        <taxon>Fungi</taxon>
        <taxon>Dikarya</taxon>
        <taxon>Ascomycota</taxon>
        <taxon>Pezizomycotina</taxon>
        <taxon>Sordariomycetes</taxon>
        <taxon>Hypocreomycetidae</taxon>
        <taxon>Hypocreales</taxon>
        <taxon>Nectriaceae</taxon>
        <taxon>Fusarium</taxon>
        <taxon>Fusarium decemcellulare species complex</taxon>
    </lineage>
</organism>
<sequence length="472" mass="51429">MKAAFVTLVSSLFTAGTAFAEPVMPADEPLFKRHSELRKRAECGPGIGSCNNGSCCSESGFCGTTKFFCGGSSCQLEYSDSCDTFFGPSGANTENIPRPKLGDVPYGSVITTCTTPGVIALTFDDGPFNYTNEILDLLDEKQVTATFFIAGNNRGKGHIDDSANPWPAMLRRMYSAGHHIASHTWTHRNLNQINSTIQRTEMIYNEMAFRNLFGWIPTYMRPPYLECNAGSGCLDLMEELGYHVITSNIDTKDYQYDNPELIQIAKDRYCDGVSADPENNEYIVLAHDVHEQTVAELAAYMIDTARERGYRLVTVGECLGDPRENWYRRMPRERSHTPIRGPTSINATASTNVSEPSGTVEPTGGLKISSNQRCAGNTDSTCEGSRFGNCCSWYGYCGSSDEYCGTGCDADFGSCKPPEGEVHDTTNGLCGSALKATCSNYGKKKCCSAYGYCGNTSDHCGSGCQEGFGECE</sequence>
<dbReference type="GO" id="GO:0008061">
    <property type="term" value="F:chitin binding"/>
    <property type="evidence" value="ECO:0007669"/>
    <property type="project" value="UniProtKB-UniRule"/>
</dbReference>
<dbReference type="SMART" id="SM00270">
    <property type="entry name" value="ChtBD1"/>
    <property type="match status" value="3"/>
</dbReference>
<evidence type="ECO:0000256" key="1">
    <source>
        <dbReference type="ARBA" id="ARBA00001941"/>
    </source>
</evidence>
<dbReference type="SUPFAM" id="SSF57016">
    <property type="entry name" value="Plant lectins/antimicrobial peptides"/>
    <property type="match status" value="3"/>
</dbReference>
<feature type="domain" description="NodB homology" evidence="12">
    <location>
        <begin position="117"/>
        <end position="313"/>
    </location>
</feature>
<dbReference type="Gene3D" id="3.30.60.10">
    <property type="entry name" value="Endochitinase-like"/>
    <property type="match status" value="3"/>
</dbReference>
<evidence type="ECO:0000256" key="7">
    <source>
        <dbReference type="ARBA" id="ARBA00023285"/>
    </source>
</evidence>
<keyword evidence="5" id="KW-0378">Hydrolase</keyword>
<dbReference type="InterPro" id="IPR002509">
    <property type="entry name" value="NODB_dom"/>
</dbReference>
<comment type="caution">
    <text evidence="8">Lacks conserved residue(s) required for the propagation of feature annotation.</text>
</comment>
<evidence type="ECO:0000256" key="10">
    <source>
        <dbReference type="SAM" id="SignalP"/>
    </source>
</evidence>
<evidence type="ECO:0000256" key="6">
    <source>
        <dbReference type="ARBA" id="ARBA00023277"/>
    </source>
</evidence>
<dbReference type="CDD" id="cd10951">
    <property type="entry name" value="CE4_ClCDA_like"/>
    <property type="match status" value="1"/>
</dbReference>
<keyword evidence="8" id="KW-1015">Disulfide bond</keyword>
<keyword evidence="4 10" id="KW-0732">Signal</keyword>
<dbReference type="AlphaFoldDB" id="A0A8H4LEX9"/>
<feature type="signal peptide" evidence="10">
    <location>
        <begin position="1"/>
        <end position="20"/>
    </location>
</feature>
<keyword evidence="2 8" id="KW-0147">Chitin-binding</keyword>
<dbReference type="InterPro" id="IPR011330">
    <property type="entry name" value="Glyco_hydro/deAcase_b/a-brl"/>
</dbReference>
<dbReference type="InterPro" id="IPR001002">
    <property type="entry name" value="Chitin-bd_1"/>
</dbReference>
<dbReference type="InterPro" id="IPR036861">
    <property type="entry name" value="Endochitinase-like_sf"/>
</dbReference>
<dbReference type="GO" id="GO:0005975">
    <property type="term" value="P:carbohydrate metabolic process"/>
    <property type="evidence" value="ECO:0007669"/>
    <property type="project" value="InterPro"/>
</dbReference>
<feature type="disulfide bond" evidence="8">
    <location>
        <begin position="390"/>
        <end position="404"/>
    </location>
</feature>
<evidence type="ECO:0000256" key="3">
    <source>
        <dbReference type="ARBA" id="ARBA00022723"/>
    </source>
</evidence>
<comment type="caution">
    <text evidence="13">The sequence shown here is derived from an EMBL/GenBank/DDBJ whole genome shotgun (WGS) entry which is preliminary data.</text>
</comment>
<feature type="domain" description="Chitin-binding type-1" evidence="11">
    <location>
        <begin position="427"/>
        <end position="472"/>
    </location>
</feature>
<keyword evidence="3" id="KW-0479">Metal-binding</keyword>
<dbReference type="CDD" id="cd11618">
    <property type="entry name" value="ChtBD1_1"/>
    <property type="match status" value="2"/>
</dbReference>
<protein>
    <submittedName>
        <fullName evidence="13">Chitin binding</fullName>
    </submittedName>
</protein>
<accession>A0A8H4LEX9</accession>
<feature type="disulfide bond" evidence="8">
    <location>
        <begin position="55"/>
        <end position="69"/>
    </location>
</feature>
<comment type="cofactor">
    <cofactor evidence="1">
        <name>Co(2+)</name>
        <dbReference type="ChEBI" id="CHEBI:48828"/>
    </cofactor>
</comment>
<evidence type="ECO:0000256" key="9">
    <source>
        <dbReference type="SAM" id="MobiDB-lite"/>
    </source>
</evidence>
<feature type="compositionally biased region" description="Polar residues" evidence="9">
    <location>
        <begin position="343"/>
        <end position="357"/>
    </location>
</feature>
<feature type="domain" description="Chitin-binding type-1" evidence="11">
    <location>
        <begin position="371"/>
        <end position="417"/>
    </location>
</feature>
<proteinExistence type="predicted"/>
<evidence type="ECO:0000256" key="5">
    <source>
        <dbReference type="ARBA" id="ARBA00022801"/>
    </source>
</evidence>
<gene>
    <name evidence="13" type="ORF">FALBO_6368</name>
</gene>
<evidence type="ECO:0000256" key="8">
    <source>
        <dbReference type="PROSITE-ProRule" id="PRU00261"/>
    </source>
</evidence>
<reference evidence="13 14" key="1">
    <citation type="submission" date="2020-01" db="EMBL/GenBank/DDBJ databases">
        <title>Identification and distribution of gene clusters putatively required for synthesis of sphingolipid metabolism inhibitors in phylogenetically diverse species of the filamentous fungus Fusarium.</title>
        <authorList>
            <person name="Kim H.-S."/>
            <person name="Busman M."/>
            <person name="Brown D.W."/>
            <person name="Divon H."/>
            <person name="Uhlig S."/>
            <person name="Proctor R.H."/>
        </authorList>
    </citation>
    <scope>NUCLEOTIDE SEQUENCE [LARGE SCALE GENOMIC DNA]</scope>
    <source>
        <strain evidence="13 14">NRRL 20459</strain>
    </source>
</reference>
<feature type="disulfide bond" evidence="8">
    <location>
        <begin position="446"/>
        <end position="460"/>
    </location>
</feature>
<dbReference type="Pfam" id="PF00187">
    <property type="entry name" value="Chitin_bind_1"/>
    <property type="match status" value="1"/>
</dbReference>
<dbReference type="PROSITE" id="PS00026">
    <property type="entry name" value="CHIT_BIND_I_1"/>
    <property type="match status" value="1"/>
</dbReference>
<dbReference type="PANTHER" id="PTHR46471:SF2">
    <property type="entry name" value="CHITIN DEACETYLASE-RELATED"/>
    <property type="match status" value="1"/>
</dbReference>
<dbReference type="GO" id="GO:0046872">
    <property type="term" value="F:metal ion binding"/>
    <property type="evidence" value="ECO:0007669"/>
    <property type="project" value="UniProtKB-KW"/>
</dbReference>
<evidence type="ECO:0000313" key="14">
    <source>
        <dbReference type="Proteomes" id="UP000554235"/>
    </source>
</evidence>
<keyword evidence="14" id="KW-1185">Reference proteome</keyword>
<evidence type="ECO:0000256" key="2">
    <source>
        <dbReference type="ARBA" id="ARBA00022669"/>
    </source>
</evidence>
<dbReference type="PROSITE" id="PS51677">
    <property type="entry name" value="NODB"/>
    <property type="match status" value="1"/>
</dbReference>
<evidence type="ECO:0000313" key="13">
    <source>
        <dbReference type="EMBL" id="KAF4466767.1"/>
    </source>
</evidence>
<dbReference type="OrthoDB" id="407355at2759"/>